<protein>
    <submittedName>
        <fullName evidence="1">Uncharacterized protein</fullName>
    </submittedName>
</protein>
<organism evidence="1 2">
    <name type="scientific">Caerostris extrusa</name>
    <name type="common">Bark spider</name>
    <name type="synonym">Caerostris bankana</name>
    <dbReference type="NCBI Taxonomy" id="172846"/>
    <lineage>
        <taxon>Eukaryota</taxon>
        <taxon>Metazoa</taxon>
        <taxon>Ecdysozoa</taxon>
        <taxon>Arthropoda</taxon>
        <taxon>Chelicerata</taxon>
        <taxon>Arachnida</taxon>
        <taxon>Araneae</taxon>
        <taxon>Araneomorphae</taxon>
        <taxon>Entelegynae</taxon>
        <taxon>Araneoidea</taxon>
        <taxon>Araneidae</taxon>
        <taxon>Caerostris</taxon>
    </lineage>
</organism>
<accession>A0AAV4T1T2</accession>
<comment type="caution">
    <text evidence="1">The sequence shown here is derived from an EMBL/GenBank/DDBJ whole genome shotgun (WGS) entry which is preliminary data.</text>
</comment>
<evidence type="ECO:0000313" key="1">
    <source>
        <dbReference type="EMBL" id="GIY39644.1"/>
    </source>
</evidence>
<gene>
    <name evidence="1" type="ORF">CEXT_159411</name>
</gene>
<evidence type="ECO:0000313" key="2">
    <source>
        <dbReference type="Proteomes" id="UP001054945"/>
    </source>
</evidence>
<name>A0AAV4T1T2_CAEEX</name>
<dbReference type="AlphaFoldDB" id="A0AAV4T1T2"/>
<sequence length="87" mass="9699">MRESKIDAENHRRVPGRRVAAIFAHESVSPPELNQRSISRPSCVIEHIFPADLIANRLRSALNGRAATSILAEDTFRECAPAPRRTP</sequence>
<keyword evidence="2" id="KW-1185">Reference proteome</keyword>
<dbReference type="EMBL" id="BPLR01010492">
    <property type="protein sequence ID" value="GIY39644.1"/>
    <property type="molecule type" value="Genomic_DNA"/>
</dbReference>
<proteinExistence type="predicted"/>
<reference evidence="1 2" key="1">
    <citation type="submission" date="2021-06" db="EMBL/GenBank/DDBJ databases">
        <title>Caerostris extrusa draft genome.</title>
        <authorList>
            <person name="Kono N."/>
            <person name="Arakawa K."/>
        </authorList>
    </citation>
    <scope>NUCLEOTIDE SEQUENCE [LARGE SCALE GENOMIC DNA]</scope>
</reference>
<dbReference type="Proteomes" id="UP001054945">
    <property type="component" value="Unassembled WGS sequence"/>
</dbReference>